<comment type="caution">
    <text evidence="4">The sequence shown here is derived from an EMBL/GenBank/DDBJ whole genome shotgun (WGS) entry which is preliminary data.</text>
</comment>
<proteinExistence type="inferred from homology"/>
<keyword evidence="2" id="KW-1133">Transmembrane helix</keyword>
<evidence type="ECO:0000259" key="3">
    <source>
        <dbReference type="Pfam" id="PF01464"/>
    </source>
</evidence>
<dbReference type="PANTHER" id="PTHR37423:SF2">
    <property type="entry name" value="MEMBRANE-BOUND LYTIC MUREIN TRANSGLYCOSYLASE C"/>
    <property type="match status" value="1"/>
</dbReference>
<dbReference type="Gene3D" id="1.10.530.10">
    <property type="match status" value="1"/>
</dbReference>
<keyword evidence="2" id="KW-0812">Transmembrane</keyword>
<comment type="similarity">
    <text evidence="1">Belongs to the transglycosylase Slt family.</text>
</comment>
<dbReference type="RefSeq" id="WP_096445049.1">
    <property type="nucleotide sequence ID" value="NZ_JBHSOG010000050.1"/>
</dbReference>
<evidence type="ECO:0000256" key="1">
    <source>
        <dbReference type="ARBA" id="ARBA00007734"/>
    </source>
</evidence>
<protein>
    <submittedName>
        <fullName evidence="4">Lytic transglycosylase domain-containing protein</fullName>
    </submittedName>
</protein>
<dbReference type="EMBL" id="JBHSOG010000050">
    <property type="protein sequence ID" value="MFC5770446.1"/>
    <property type="molecule type" value="Genomic_DNA"/>
</dbReference>
<dbReference type="InterPro" id="IPR023346">
    <property type="entry name" value="Lysozyme-like_dom_sf"/>
</dbReference>
<gene>
    <name evidence="4" type="ORF">ACFPTN_13765</name>
</gene>
<dbReference type="InterPro" id="IPR008258">
    <property type="entry name" value="Transglycosylase_SLT_dom_1"/>
</dbReference>
<dbReference type="PANTHER" id="PTHR37423">
    <property type="entry name" value="SOLUBLE LYTIC MUREIN TRANSGLYCOSYLASE-RELATED"/>
    <property type="match status" value="1"/>
</dbReference>
<reference evidence="5" key="1">
    <citation type="journal article" date="2019" name="Int. J. Syst. Evol. Microbiol.">
        <title>The Global Catalogue of Microorganisms (GCM) 10K type strain sequencing project: providing services to taxonomists for standard genome sequencing and annotation.</title>
        <authorList>
            <consortium name="The Broad Institute Genomics Platform"/>
            <consortium name="The Broad Institute Genome Sequencing Center for Infectious Disease"/>
            <person name="Wu L."/>
            <person name="Ma J."/>
        </authorList>
    </citation>
    <scope>NUCLEOTIDE SEQUENCE [LARGE SCALE GENOMIC DNA]</scope>
    <source>
        <strain evidence="5">SHR3</strain>
    </source>
</reference>
<sequence>MEDTMKHATRTQGLARQAGGVLLNLAHGALLAGGLMGMATVASDRLDPVSVNYADTRAAVSTQPGSFYAGLAAEALEAAHPAGKSPQAVQAVEDDNGLSPEMVRVRDWVSDRYGVSDETLEPALAAAEEAGRHRGIDPLLIVAIMAVESSFNPRAVSNMGAQGLMQVIPRFHKDKIGSKRGKNALFDPEFNIHVGTQVLHEGLARYGDMQRALQYYNGSLGDTSMRYTRKVMAIKKRLVAAAAGRLQLASAG</sequence>
<keyword evidence="5" id="KW-1185">Reference proteome</keyword>
<evidence type="ECO:0000256" key="2">
    <source>
        <dbReference type="SAM" id="Phobius"/>
    </source>
</evidence>
<keyword evidence="2" id="KW-0472">Membrane</keyword>
<organism evidence="4 5">
    <name type="scientific">Thauera sinica</name>
    <dbReference type="NCBI Taxonomy" id="2665146"/>
    <lineage>
        <taxon>Bacteria</taxon>
        <taxon>Pseudomonadati</taxon>
        <taxon>Pseudomonadota</taxon>
        <taxon>Betaproteobacteria</taxon>
        <taxon>Rhodocyclales</taxon>
        <taxon>Zoogloeaceae</taxon>
        <taxon>Thauera</taxon>
    </lineage>
</organism>
<feature type="domain" description="Transglycosylase SLT" evidence="3">
    <location>
        <begin position="127"/>
        <end position="223"/>
    </location>
</feature>
<dbReference type="Proteomes" id="UP001595974">
    <property type="component" value="Unassembled WGS sequence"/>
</dbReference>
<name>A0ABW1ATZ8_9RHOO</name>
<feature type="transmembrane region" description="Helical" evidence="2">
    <location>
        <begin position="21"/>
        <end position="42"/>
    </location>
</feature>
<dbReference type="Pfam" id="PF01464">
    <property type="entry name" value="SLT"/>
    <property type="match status" value="1"/>
</dbReference>
<dbReference type="SUPFAM" id="SSF53955">
    <property type="entry name" value="Lysozyme-like"/>
    <property type="match status" value="1"/>
</dbReference>
<evidence type="ECO:0000313" key="5">
    <source>
        <dbReference type="Proteomes" id="UP001595974"/>
    </source>
</evidence>
<accession>A0ABW1ATZ8</accession>
<evidence type="ECO:0000313" key="4">
    <source>
        <dbReference type="EMBL" id="MFC5770446.1"/>
    </source>
</evidence>